<evidence type="ECO:0000256" key="1">
    <source>
        <dbReference type="SAM" id="MobiDB-lite"/>
    </source>
</evidence>
<reference evidence="2" key="1">
    <citation type="submission" date="2014-11" db="EMBL/GenBank/DDBJ databases">
        <authorList>
            <person name="Amaro Gonzalez C."/>
        </authorList>
    </citation>
    <scope>NUCLEOTIDE SEQUENCE</scope>
</reference>
<sequence>MASLPQQRQSPEDGSVTQQKMQFHPVYFSFSFPET</sequence>
<feature type="region of interest" description="Disordered" evidence="1">
    <location>
        <begin position="1"/>
        <end position="20"/>
    </location>
</feature>
<dbReference type="AlphaFoldDB" id="A0A0E9W3S1"/>
<proteinExistence type="predicted"/>
<name>A0A0E9W3S1_ANGAN</name>
<organism evidence="2">
    <name type="scientific">Anguilla anguilla</name>
    <name type="common">European freshwater eel</name>
    <name type="synonym">Muraena anguilla</name>
    <dbReference type="NCBI Taxonomy" id="7936"/>
    <lineage>
        <taxon>Eukaryota</taxon>
        <taxon>Metazoa</taxon>
        <taxon>Chordata</taxon>
        <taxon>Craniata</taxon>
        <taxon>Vertebrata</taxon>
        <taxon>Euteleostomi</taxon>
        <taxon>Actinopterygii</taxon>
        <taxon>Neopterygii</taxon>
        <taxon>Teleostei</taxon>
        <taxon>Anguilliformes</taxon>
        <taxon>Anguillidae</taxon>
        <taxon>Anguilla</taxon>
    </lineage>
</organism>
<reference evidence="2" key="2">
    <citation type="journal article" date="2015" name="Fish Shellfish Immunol.">
        <title>Early steps in the European eel (Anguilla anguilla)-Vibrio vulnificus interaction in the gills: Role of the RtxA13 toxin.</title>
        <authorList>
            <person name="Callol A."/>
            <person name="Pajuelo D."/>
            <person name="Ebbesson L."/>
            <person name="Teles M."/>
            <person name="MacKenzie S."/>
            <person name="Amaro C."/>
        </authorList>
    </citation>
    <scope>NUCLEOTIDE SEQUENCE</scope>
</reference>
<accession>A0A0E9W3S1</accession>
<protein>
    <submittedName>
        <fullName evidence="2">Uncharacterized protein</fullName>
    </submittedName>
</protein>
<evidence type="ECO:0000313" key="2">
    <source>
        <dbReference type="EMBL" id="JAH85019.1"/>
    </source>
</evidence>
<dbReference type="EMBL" id="GBXM01023558">
    <property type="protein sequence ID" value="JAH85019.1"/>
    <property type="molecule type" value="Transcribed_RNA"/>
</dbReference>